<dbReference type="InterPro" id="IPR000415">
    <property type="entry name" value="Nitroreductase-like"/>
</dbReference>
<reference evidence="2" key="1">
    <citation type="journal article" date="2019" name="Int. J. Syst. Evol. Microbiol.">
        <title>The Global Catalogue of Microorganisms (GCM) 10K type strain sequencing project: providing services to taxonomists for standard genome sequencing and annotation.</title>
        <authorList>
            <consortium name="The Broad Institute Genomics Platform"/>
            <consortium name="The Broad Institute Genome Sequencing Center for Infectious Disease"/>
            <person name="Wu L."/>
            <person name="Ma J."/>
        </authorList>
    </citation>
    <scope>NUCLEOTIDE SEQUENCE [LARGE SCALE GENOMIC DNA]</scope>
    <source>
        <strain evidence="2">JCM 14545</strain>
    </source>
</reference>
<accession>A0ABP5CJN9</accession>
<evidence type="ECO:0000313" key="1">
    <source>
        <dbReference type="EMBL" id="GAA1964466.1"/>
    </source>
</evidence>
<sequence>MAALLAGFGSRASAVDEAAHRVVRPFDHAVPAPVDLDEAISGRRGELLDALLRRQSSLRYADDPVRAELVFPLLQGALRRDSAEWGLDDSDALEAFVFVLRSEGSAPGVYRVTARECAFVAPVSAIGDIEDLVVQRELATAAGIVSVCGRLDHAGAHGYRLRVTRAAMAIYDFHLRAQSRDLAGTLFAGFIASAARNLLHSDGVTRHPLISATYGRPVPVG</sequence>
<proteinExistence type="predicted"/>
<gene>
    <name evidence="1" type="ORF">GCM10009754_40370</name>
</gene>
<evidence type="ECO:0000313" key="2">
    <source>
        <dbReference type="Proteomes" id="UP001501116"/>
    </source>
</evidence>
<dbReference type="Gene3D" id="3.40.109.10">
    <property type="entry name" value="NADH Oxidase"/>
    <property type="match status" value="1"/>
</dbReference>
<name>A0ABP5CJN9_9PSEU</name>
<dbReference type="SUPFAM" id="SSF55469">
    <property type="entry name" value="FMN-dependent nitroreductase-like"/>
    <property type="match status" value="1"/>
</dbReference>
<dbReference type="Proteomes" id="UP001501116">
    <property type="component" value="Unassembled WGS sequence"/>
</dbReference>
<protein>
    <submittedName>
        <fullName evidence="1">Uncharacterized protein</fullName>
    </submittedName>
</protein>
<comment type="caution">
    <text evidence="1">The sequence shown here is derived from an EMBL/GenBank/DDBJ whole genome shotgun (WGS) entry which is preliminary data.</text>
</comment>
<dbReference type="EMBL" id="BAAANN010000015">
    <property type="protein sequence ID" value="GAA1964466.1"/>
    <property type="molecule type" value="Genomic_DNA"/>
</dbReference>
<organism evidence="1 2">
    <name type="scientific">Amycolatopsis minnesotensis</name>
    <dbReference type="NCBI Taxonomy" id="337894"/>
    <lineage>
        <taxon>Bacteria</taxon>
        <taxon>Bacillati</taxon>
        <taxon>Actinomycetota</taxon>
        <taxon>Actinomycetes</taxon>
        <taxon>Pseudonocardiales</taxon>
        <taxon>Pseudonocardiaceae</taxon>
        <taxon>Amycolatopsis</taxon>
    </lineage>
</organism>
<keyword evidence="2" id="KW-1185">Reference proteome</keyword>